<evidence type="ECO:0000256" key="4">
    <source>
        <dbReference type="ARBA" id="ARBA00022723"/>
    </source>
</evidence>
<dbReference type="InterPro" id="IPR006656">
    <property type="entry name" value="Mopterin_OxRdtase"/>
</dbReference>
<dbReference type="PROSITE" id="PS51669">
    <property type="entry name" value="4FE4S_MOW_BIS_MGD"/>
    <property type="match status" value="1"/>
</dbReference>
<accession>A0A1H3C8L0</accession>
<dbReference type="Gene3D" id="2.20.25.90">
    <property type="entry name" value="ADC-like domains"/>
    <property type="match status" value="1"/>
</dbReference>
<dbReference type="EMBL" id="FNNE01000010">
    <property type="protein sequence ID" value="SDX50502.1"/>
    <property type="molecule type" value="Genomic_DNA"/>
</dbReference>
<evidence type="ECO:0000256" key="2">
    <source>
        <dbReference type="ARBA" id="ARBA00010312"/>
    </source>
</evidence>
<dbReference type="PANTHER" id="PTHR43742">
    <property type="entry name" value="TRIMETHYLAMINE-N-OXIDE REDUCTASE"/>
    <property type="match status" value="1"/>
</dbReference>
<dbReference type="InterPro" id="IPR050612">
    <property type="entry name" value="Prok_Mopterin_Oxidored"/>
</dbReference>
<feature type="domain" description="4Fe-4S Mo/W bis-MGD-type" evidence="8">
    <location>
        <begin position="4"/>
        <end position="60"/>
    </location>
</feature>
<reference evidence="9 10" key="1">
    <citation type="submission" date="2016-10" db="EMBL/GenBank/DDBJ databases">
        <authorList>
            <person name="de Groot N.N."/>
        </authorList>
    </citation>
    <scope>NUCLEOTIDE SEQUENCE [LARGE SCALE GENOMIC DNA]</scope>
    <source>
        <strain evidence="9 10">CGMCC 1.7059</strain>
    </source>
</reference>
<keyword evidence="10" id="KW-1185">Reference proteome</keyword>
<dbReference type="GO" id="GO:0051536">
    <property type="term" value="F:iron-sulfur cluster binding"/>
    <property type="evidence" value="ECO:0007669"/>
    <property type="project" value="UniProtKB-KW"/>
</dbReference>
<evidence type="ECO:0000313" key="10">
    <source>
        <dbReference type="Proteomes" id="UP000199675"/>
    </source>
</evidence>
<dbReference type="Pfam" id="PF04879">
    <property type="entry name" value="Molybdop_Fe4S4"/>
    <property type="match status" value="1"/>
</dbReference>
<dbReference type="GO" id="GO:0043546">
    <property type="term" value="F:molybdopterin cofactor binding"/>
    <property type="evidence" value="ECO:0007669"/>
    <property type="project" value="InterPro"/>
</dbReference>
<proteinExistence type="inferred from homology"/>
<dbReference type="InterPro" id="IPR006655">
    <property type="entry name" value="Mopterin_OxRdtase_prok_CS"/>
</dbReference>
<evidence type="ECO:0000256" key="6">
    <source>
        <dbReference type="ARBA" id="ARBA00023004"/>
    </source>
</evidence>
<name>A0A1H3C8L0_9GAMM</name>
<dbReference type="OrthoDB" id="9815647at2"/>
<dbReference type="GO" id="GO:0016491">
    <property type="term" value="F:oxidoreductase activity"/>
    <property type="evidence" value="ECO:0007669"/>
    <property type="project" value="UniProtKB-KW"/>
</dbReference>
<dbReference type="Gene3D" id="3.40.50.740">
    <property type="match status" value="1"/>
</dbReference>
<keyword evidence="7" id="KW-0411">Iron-sulfur</keyword>
<comment type="cofactor">
    <cofactor evidence="1">
        <name>Mo-bis(molybdopterin guanine dinucleotide)</name>
        <dbReference type="ChEBI" id="CHEBI:60539"/>
    </cofactor>
</comment>
<evidence type="ECO:0000313" key="9">
    <source>
        <dbReference type="EMBL" id="SDX50502.1"/>
    </source>
</evidence>
<dbReference type="InterPro" id="IPR006963">
    <property type="entry name" value="Mopterin_OxRdtase_4Fe-4S_dom"/>
</dbReference>
<dbReference type="RefSeq" id="WP_091816478.1">
    <property type="nucleotide sequence ID" value="NZ_FNNE01000010.1"/>
</dbReference>
<evidence type="ECO:0000256" key="1">
    <source>
        <dbReference type="ARBA" id="ARBA00001942"/>
    </source>
</evidence>
<dbReference type="GO" id="GO:0046872">
    <property type="term" value="F:metal ion binding"/>
    <property type="evidence" value="ECO:0007669"/>
    <property type="project" value="UniProtKB-KW"/>
</dbReference>
<keyword evidence="4" id="KW-0479">Metal-binding</keyword>
<dbReference type="SMART" id="SM00926">
    <property type="entry name" value="Molybdop_Fe4S4"/>
    <property type="match status" value="1"/>
</dbReference>
<sequence length="773" mass="85552">MITSRTDTTACILCSRNCGLSVEVEGSHLKKIRGDKAHPLTHGYICQKAARLEHYQNHDDRLTSPMQRQPDGSFKPVSWDEALEDIAQRLTVIRERHGGDAFAFLGGGGQGNHLGGAYSRQLLTAMKSRYSYNSLGQEKTGDFWVNGRLFGSQTCHTTEDVEHADFVLFIGTNPFQAHGIPNARDTLKHLQKDPGRTMVVIDPRRSETARMADIHLQLRPGTDSYLMSAMLAIIVSEGLHDRAFLSRRCLGFEQVEQALLAIPVADYAERADIPLAQLQAVARGFAKAHTACVRIDLGIQQTLHTTLNGYLEKLLYLMTGNFGIRGGNNLHSFLLPILGHTDERKPKFKRTAHHGMFPIAGIYPPNILPDEILHEGENRIRAVFVDSANPLVTWTDTGAYEKAFAALELSVVVDVTMTETARAADYVLPASSQFEKWEATGFNLEFPVNGFHLRHPLLPAREGTLPEPEIYTRLLEKMGVLPASFPKLERIARIEGGRGYHLGFMAAFAGALAKNRHWVPYAASILYRTLGQTLPDSAAATAPLLPLAIAYAQKHYAAVKRAGHKGNRITLGTNLFRAILDGRSGVLLSEHEFDDLWTFIAHKDGRIHLAIPEMLDELKDLGVESHANTDYPFVLMAGERRSYNANQIYRDPAWRKVDPHGAMRIHPGDAESLGVISGDRIQCRSPWGCIEAVVDVDDSVRAGMVTLPHGYGMRFRNEGPIGPELNRLTSLDYCDPLSRTPFHKHVPVQLEKVIKRGTDEETAGEEASAGATG</sequence>
<dbReference type="Pfam" id="PF00384">
    <property type="entry name" value="Molybdopterin"/>
    <property type="match status" value="1"/>
</dbReference>
<dbReference type="STRING" id="488533.SAMN04487960_11078"/>
<dbReference type="PROSITE" id="PS00490">
    <property type="entry name" value="MOLYBDOPTERIN_PROK_2"/>
    <property type="match status" value="1"/>
</dbReference>
<dbReference type="Pfam" id="PF01568">
    <property type="entry name" value="Molydop_binding"/>
    <property type="match status" value="1"/>
</dbReference>
<keyword evidence="3" id="KW-0500">Molybdenum</keyword>
<gene>
    <name evidence="9" type="ORF">SAMN04487960_11078</name>
</gene>
<keyword evidence="6" id="KW-0408">Iron</keyword>
<dbReference type="InterPro" id="IPR009010">
    <property type="entry name" value="Asp_de-COase-like_dom_sf"/>
</dbReference>
<evidence type="ECO:0000259" key="8">
    <source>
        <dbReference type="PROSITE" id="PS51669"/>
    </source>
</evidence>
<dbReference type="Gene3D" id="2.40.40.20">
    <property type="match status" value="1"/>
</dbReference>
<dbReference type="AlphaFoldDB" id="A0A1H3C8L0"/>
<keyword evidence="5" id="KW-0560">Oxidoreductase</keyword>
<dbReference type="SUPFAM" id="SSF50692">
    <property type="entry name" value="ADC-like"/>
    <property type="match status" value="1"/>
</dbReference>
<evidence type="ECO:0000256" key="5">
    <source>
        <dbReference type="ARBA" id="ARBA00023002"/>
    </source>
</evidence>
<protein>
    <submittedName>
        <fullName evidence="9">Anaerobic selenocysteine-containing dehydrogenase</fullName>
    </submittedName>
</protein>
<evidence type="ECO:0000256" key="3">
    <source>
        <dbReference type="ARBA" id="ARBA00022505"/>
    </source>
</evidence>
<dbReference type="PANTHER" id="PTHR43742:SF2">
    <property type="entry name" value="ASSIMILATORY NITRATE REDUCTASE CATALYTIC SUBUNIT"/>
    <property type="match status" value="1"/>
</dbReference>
<organism evidence="9 10">
    <name type="scientific">Marinobacter mobilis</name>
    <dbReference type="NCBI Taxonomy" id="488533"/>
    <lineage>
        <taxon>Bacteria</taxon>
        <taxon>Pseudomonadati</taxon>
        <taxon>Pseudomonadota</taxon>
        <taxon>Gammaproteobacteria</taxon>
        <taxon>Pseudomonadales</taxon>
        <taxon>Marinobacteraceae</taxon>
        <taxon>Marinobacter</taxon>
    </lineage>
</organism>
<comment type="similarity">
    <text evidence="2">Belongs to the prokaryotic molybdopterin-containing oxidoreductase family.</text>
</comment>
<evidence type="ECO:0000256" key="7">
    <source>
        <dbReference type="ARBA" id="ARBA00023014"/>
    </source>
</evidence>
<dbReference type="Proteomes" id="UP000199675">
    <property type="component" value="Unassembled WGS sequence"/>
</dbReference>
<dbReference type="Gene3D" id="3.40.228.10">
    <property type="entry name" value="Dimethylsulfoxide Reductase, domain 2"/>
    <property type="match status" value="1"/>
</dbReference>
<dbReference type="InterPro" id="IPR006657">
    <property type="entry name" value="MoPterin_dinucl-bd_dom"/>
</dbReference>
<dbReference type="SUPFAM" id="SSF53706">
    <property type="entry name" value="Formate dehydrogenase/DMSO reductase, domains 1-3"/>
    <property type="match status" value="1"/>
</dbReference>